<dbReference type="InterPro" id="IPR001932">
    <property type="entry name" value="PPM-type_phosphatase-like_dom"/>
</dbReference>
<dbReference type="Proteomes" id="UP000283523">
    <property type="component" value="Unassembled WGS sequence"/>
</dbReference>
<reference evidence="4 5" key="1">
    <citation type="submission" date="2018-08" db="EMBL/GenBank/DDBJ databases">
        <title>Fibrisoma montanum sp. nov., isolated from Danxia mountain soil.</title>
        <authorList>
            <person name="Huang Y."/>
        </authorList>
    </citation>
    <scope>NUCLEOTIDE SEQUENCE [LARGE SCALE GENOMIC DNA]</scope>
    <source>
        <strain evidence="4 5">HYT19</strain>
    </source>
</reference>
<dbReference type="OrthoDB" id="9801841at2"/>
<feature type="compositionally biased region" description="Low complexity" evidence="1">
    <location>
        <begin position="334"/>
        <end position="344"/>
    </location>
</feature>
<keyword evidence="2" id="KW-0812">Transmembrane</keyword>
<dbReference type="SMART" id="SM00332">
    <property type="entry name" value="PP2Cc"/>
    <property type="match status" value="1"/>
</dbReference>
<gene>
    <name evidence="4" type="ORF">DYU11_16160</name>
</gene>
<dbReference type="AlphaFoldDB" id="A0A418M8X9"/>
<proteinExistence type="predicted"/>
<dbReference type="EMBL" id="QXED01000004">
    <property type="protein sequence ID" value="RIV22547.1"/>
    <property type="molecule type" value="Genomic_DNA"/>
</dbReference>
<dbReference type="PROSITE" id="PS51746">
    <property type="entry name" value="PPM_2"/>
    <property type="match status" value="1"/>
</dbReference>
<keyword evidence="2" id="KW-1133">Transmembrane helix</keyword>
<feature type="region of interest" description="Disordered" evidence="1">
    <location>
        <begin position="321"/>
        <end position="344"/>
    </location>
</feature>
<evidence type="ECO:0000256" key="2">
    <source>
        <dbReference type="SAM" id="Phobius"/>
    </source>
</evidence>
<evidence type="ECO:0000259" key="3">
    <source>
        <dbReference type="PROSITE" id="PS51746"/>
    </source>
</evidence>
<feature type="transmembrane region" description="Helical" evidence="2">
    <location>
        <begin position="294"/>
        <end position="313"/>
    </location>
</feature>
<dbReference type="Gene3D" id="3.60.40.10">
    <property type="entry name" value="PPM-type phosphatase domain"/>
    <property type="match status" value="1"/>
</dbReference>
<evidence type="ECO:0000313" key="5">
    <source>
        <dbReference type="Proteomes" id="UP000283523"/>
    </source>
</evidence>
<dbReference type="SUPFAM" id="SSF81606">
    <property type="entry name" value="PP2C-like"/>
    <property type="match status" value="1"/>
</dbReference>
<dbReference type="GO" id="GO:0004722">
    <property type="term" value="F:protein serine/threonine phosphatase activity"/>
    <property type="evidence" value="ECO:0007669"/>
    <property type="project" value="InterPro"/>
</dbReference>
<accession>A0A418M8X9</accession>
<organism evidence="4 5">
    <name type="scientific">Fibrisoma montanum</name>
    <dbReference type="NCBI Taxonomy" id="2305895"/>
    <lineage>
        <taxon>Bacteria</taxon>
        <taxon>Pseudomonadati</taxon>
        <taxon>Bacteroidota</taxon>
        <taxon>Cytophagia</taxon>
        <taxon>Cytophagales</taxon>
        <taxon>Spirosomataceae</taxon>
        <taxon>Fibrisoma</taxon>
    </lineage>
</organism>
<protein>
    <submittedName>
        <fullName evidence="4">Serine/threonine-protein phosphatase</fullName>
    </submittedName>
</protein>
<evidence type="ECO:0000256" key="1">
    <source>
        <dbReference type="SAM" id="MobiDB-lite"/>
    </source>
</evidence>
<sequence>MQSILLTGKTDVGRRRTDNQDTFISTTIWSDSSALLAVIDGVGGYAGGDRAAAIARESIERYMSTPNGDPLSMLREAVVFANNQINEERQQAPKLAQMCCVLTVAVADPQANKLYFVHVGDTRLYRFRQDVLEKLTHDHSLVGIREDANELTETEAMQHPRRNEILREVGLIHHRIDDPDFLESGETDFLPGDQLLLCSDGLTDMITQAHITAVLRQSGSLDEQAGELIRLANEQGGNDNVTVVLARNGTGPGTATVAAPAAASLTQPATPVTANGRTTTGTDVKPAKRSRAGLWLLGLIMVVGLLAFAWYSFQTPDRGDQPIEDTELTDLTIPPSSTSASSMVPASVPLDSLVQTAYRSADHRLVLTADTIRLAKPLVLNDSLLTVLGDSRLTVVIPTDTTQSRVAFRVINGRTINLENLVIQGFRTGIETTSDVKLQLKQVYFRNVERPVNAVIRQDTFRNTVLSVSSQAQPVPPKPMSRP</sequence>
<dbReference type="InterPro" id="IPR036457">
    <property type="entry name" value="PPM-type-like_dom_sf"/>
</dbReference>
<keyword evidence="5" id="KW-1185">Reference proteome</keyword>
<dbReference type="CDD" id="cd00143">
    <property type="entry name" value="PP2Cc"/>
    <property type="match status" value="1"/>
</dbReference>
<dbReference type="PANTHER" id="PTHR47992">
    <property type="entry name" value="PROTEIN PHOSPHATASE"/>
    <property type="match status" value="1"/>
</dbReference>
<dbReference type="Pfam" id="PF13672">
    <property type="entry name" value="PP2C_2"/>
    <property type="match status" value="1"/>
</dbReference>
<feature type="domain" description="PPM-type phosphatase" evidence="3">
    <location>
        <begin position="6"/>
        <end position="248"/>
    </location>
</feature>
<name>A0A418M8X9_9BACT</name>
<dbReference type="RefSeq" id="WP_119668731.1">
    <property type="nucleotide sequence ID" value="NZ_QXED01000004.1"/>
</dbReference>
<comment type="caution">
    <text evidence="4">The sequence shown here is derived from an EMBL/GenBank/DDBJ whole genome shotgun (WGS) entry which is preliminary data.</text>
</comment>
<dbReference type="SMART" id="SM00331">
    <property type="entry name" value="PP2C_SIG"/>
    <property type="match status" value="1"/>
</dbReference>
<evidence type="ECO:0000313" key="4">
    <source>
        <dbReference type="EMBL" id="RIV22547.1"/>
    </source>
</evidence>
<keyword evidence="2" id="KW-0472">Membrane</keyword>
<dbReference type="InterPro" id="IPR015655">
    <property type="entry name" value="PP2C"/>
</dbReference>